<keyword evidence="2 4" id="KW-0863">Zinc-finger</keyword>
<evidence type="ECO:0000256" key="2">
    <source>
        <dbReference type="ARBA" id="ARBA00022771"/>
    </source>
</evidence>
<reference evidence="7 8" key="1">
    <citation type="submission" date="2017-04" db="EMBL/GenBank/DDBJ databases">
        <title>Draft genome sequence of Marssonina coronaria NL1: causal agent of apple blotch.</title>
        <authorList>
            <person name="Cheng Q."/>
        </authorList>
    </citation>
    <scope>NUCLEOTIDE SEQUENCE [LARGE SCALE GENOMIC DNA]</scope>
    <source>
        <strain evidence="7 8">NL1</strain>
    </source>
</reference>
<dbReference type="OrthoDB" id="428577at2759"/>
<dbReference type="Pfam" id="PF01428">
    <property type="entry name" value="zf-AN1"/>
    <property type="match status" value="1"/>
</dbReference>
<dbReference type="InParanoid" id="A0A218YS16"/>
<sequence length="166" mass="18333">MPSSVSSSRSQSPEVTETMQIFVKNIAGDTFPMSVPVGLSVHNLVTLLSVRTCLPESDLHLVYAGKHLASFRTLADYNITRETTLHLAVPLKGGMPPKKIRCTFKDCREGAQRIIGDCGFCKGHYCGTHRLLEDHKCDGLEDCKKESHDRNAAQLNAERTHVIKGI</sequence>
<evidence type="ECO:0000313" key="7">
    <source>
        <dbReference type="EMBL" id="OWO97463.1"/>
    </source>
</evidence>
<keyword evidence="1" id="KW-0479">Metal-binding</keyword>
<feature type="domain" description="AN1-type" evidence="6">
    <location>
        <begin position="96"/>
        <end position="145"/>
    </location>
</feature>
<dbReference type="GO" id="GO:0008270">
    <property type="term" value="F:zinc ion binding"/>
    <property type="evidence" value="ECO:0007669"/>
    <property type="project" value="UniProtKB-KW"/>
</dbReference>
<dbReference type="Gene3D" id="4.10.1110.10">
    <property type="entry name" value="AN1-like Zinc finger"/>
    <property type="match status" value="1"/>
</dbReference>
<evidence type="ECO:0000256" key="1">
    <source>
        <dbReference type="ARBA" id="ARBA00022723"/>
    </source>
</evidence>
<feature type="domain" description="Ubiquitin-like" evidence="5">
    <location>
        <begin position="19"/>
        <end position="94"/>
    </location>
</feature>
<proteinExistence type="predicted"/>
<keyword evidence="8" id="KW-1185">Reference proteome</keyword>
<protein>
    <recommendedName>
        <fullName evidence="9">AN1-type zinc finger protein</fullName>
    </recommendedName>
</protein>
<dbReference type="Proteomes" id="UP000242519">
    <property type="component" value="Unassembled WGS sequence"/>
</dbReference>
<name>A0A218YS16_9HELO</name>
<evidence type="ECO:0000313" key="8">
    <source>
        <dbReference type="Proteomes" id="UP000242519"/>
    </source>
</evidence>
<dbReference type="STRING" id="503106.A0A218YS16"/>
<dbReference type="Pfam" id="PF00240">
    <property type="entry name" value="ubiquitin"/>
    <property type="match status" value="1"/>
</dbReference>
<evidence type="ECO:0000259" key="6">
    <source>
        <dbReference type="PROSITE" id="PS51039"/>
    </source>
</evidence>
<dbReference type="InterPro" id="IPR029071">
    <property type="entry name" value="Ubiquitin-like_domsf"/>
</dbReference>
<evidence type="ECO:0008006" key="9">
    <source>
        <dbReference type="Google" id="ProtNLM"/>
    </source>
</evidence>
<dbReference type="SUPFAM" id="SSF118310">
    <property type="entry name" value="AN1-like Zinc finger"/>
    <property type="match status" value="1"/>
</dbReference>
<dbReference type="InterPro" id="IPR035896">
    <property type="entry name" value="AN1-like_Znf"/>
</dbReference>
<evidence type="ECO:0000256" key="4">
    <source>
        <dbReference type="PROSITE-ProRule" id="PRU00449"/>
    </source>
</evidence>
<dbReference type="Gene3D" id="3.10.20.90">
    <property type="entry name" value="Phosphatidylinositol 3-kinase Catalytic Subunit, Chain A, domain 1"/>
    <property type="match status" value="1"/>
</dbReference>
<dbReference type="InterPro" id="IPR019956">
    <property type="entry name" value="Ubiquitin_dom"/>
</dbReference>
<dbReference type="PRINTS" id="PR00348">
    <property type="entry name" value="UBIQUITIN"/>
</dbReference>
<organism evidence="7 8">
    <name type="scientific">Diplocarpon coronariae</name>
    <dbReference type="NCBI Taxonomy" id="2795749"/>
    <lineage>
        <taxon>Eukaryota</taxon>
        <taxon>Fungi</taxon>
        <taxon>Dikarya</taxon>
        <taxon>Ascomycota</taxon>
        <taxon>Pezizomycotina</taxon>
        <taxon>Leotiomycetes</taxon>
        <taxon>Helotiales</taxon>
        <taxon>Drepanopezizaceae</taxon>
        <taxon>Diplocarpon</taxon>
    </lineage>
</organism>
<dbReference type="SMART" id="SM00213">
    <property type="entry name" value="UBQ"/>
    <property type="match status" value="1"/>
</dbReference>
<dbReference type="AlphaFoldDB" id="A0A218YS16"/>
<dbReference type="SUPFAM" id="SSF54236">
    <property type="entry name" value="Ubiquitin-like"/>
    <property type="match status" value="1"/>
</dbReference>
<dbReference type="InterPro" id="IPR000058">
    <property type="entry name" value="Znf_AN1"/>
</dbReference>
<evidence type="ECO:0000256" key="3">
    <source>
        <dbReference type="ARBA" id="ARBA00022833"/>
    </source>
</evidence>
<dbReference type="PROSITE" id="PS51039">
    <property type="entry name" value="ZF_AN1"/>
    <property type="match status" value="1"/>
</dbReference>
<dbReference type="SMART" id="SM00154">
    <property type="entry name" value="ZnF_AN1"/>
    <property type="match status" value="1"/>
</dbReference>
<keyword evidence="3" id="KW-0862">Zinc</keyword>
<comment type="caution">
    <text evidence="7">The sequence shown here is derived from an EMBL/GenBank/DDBJ whole genome shotgun (WGS) entry which is preliminary data.</text>
</comment>
<dbReference type="InterPro" id="IPR000626">
    <property type="entry name" value="Ubiquitin-like_dom"/>
</dbReference>
<dbReference type="PROSITE" id="PS50053">
    <property type="entry name" value="UBIQUITIN_2"/>
    <property type="match status" value="1"/>
</dbReference>
<accession>A0A218YS16</accession>
<evidence type="ECO:0000259" key="5">
    <source>
        <dbReference type="PROSITE" id="PS50053"/>
    </source>
</evidence>
<dbReference type="PANTHER" id="PTHR10666">
    <property type="entry name" value="UBIQUITIN"/>
    <property type="match status" value="1"/>
</dbReference>
<dbReference type="InterPro" id="IPR050158">
    <property type="entry name" value="Ubiquitin_ubiquitin-like"/>
</dbReference>
<dbReference type="EMBL" id="MZNU01000436">
    <property type="protein sequence ID" value="OWO97463.1"/>
    <property type="molecule type" value="Genomic_DNA"/>
</dbReference>
<gene>
    <name evidence="7" type="ORF">B2J93_5276</name>
</gene>